<gene>
    <name evidence="2" type="ORF">CspeluHIS016_0208400</name>
</gene>
<dbReference type="Proteomes" id="UP001222932">
    <property type="component" value="Unassembled WGS sequence"/>
</dbReference>
<evidence type="ECO:0000313" key="3">
    <source>
        <dbReference type="Proteomes" id="UP001222932"/>
    </source>
</evidence>
<dbReference type="EMBL" id="BTCM01000002">
    <property type="protein sequence ID" value="GMK55784.1"/>
    <property type="molecule type" value="Genomic_DNA"/>
</dbReference>
<evidence type="ECO:0000313" key="2">
    <source>
        <dbReference type="EMBL" id="GMK55784.1"/>
    </source>
</evidence>
<name>A0AAD3TS42_9TREE</name>
<accession>A0AAD3TS42</accession>
<comment type="caution">
    <text evidence="2">The sequence shown here is derived from an EMBL/GenBank/DDBJ whole genome shotgun (WGS) entry which is preliminary data.</text>
</comment>
<organism evidence="2 3">
    <name type="scientific">Cutaneotrichosporon spelunceum</name>
    <dbReference type="NCBI Taxonomy" id="1672016"/>
    <lineage>
        <taxon>Eukaryota</taxon>
        <taxon>Fungi</taxon>
        <taxon>Dikarya</taxon>
        <taxon>Basidiomycota</taxon>
        <taxon>Agaricomycotina</taxon>
        <taxon>Tremellomycetes</taxon>
        <taxon>Trichosporonales</taxon>
        <taxon>Trichosporonaceae</taxon>
        <taxon>Cutaneotrichosporon</taxon>
    </lineage>
</organism>
<protein>
    <submittedName>
        <fullName evidence="2">Uncharacterized protein</fullName>
    </submittedName>
</protein>
<dbReference type="AlphaFoldDB" id="A0AAD3TS42"/>
<feature type="chain" id="PRO_5042281168" evidence="1">
    <location>
        <begin position="19"/>
        <end position="97"/>
    </location>
</feature>
<keyword evidence="3" id="KW-1185">Reference proteome</keyword>
<sequence>MRTYTLIFVAASIVGAAGAPIPITITCSSVRALIDSATSLLGVDLGLCQTPAPASTEEHHAYEDPGYYSEGVDLDELDVGDYELLADFYDEVYWQTA</sequence>
<reference evidence="2" key="1">
    <citation type="journal article" date="2023" name="BMC Genomics">
        <title>Chromosome-level genome assemblies of Cutaneotrichosporon spp. (Trichosporonales, Basidiomycota) reveal imbalanced evolution between nucleotide sequences and chromosome synteny.</title>
        <authorList>
            <person name="Kobayashi Y."/>
            <person name="Kayamori A."/>
            <person name="Aoki K."/>
            <person name="Shiwa Y."/>
            <person name="Matsutani M."/>
            <person name="Fujita N."/>
            <person name="Sugita T."/>
            <person name="Iwasaki W."/>
            <person name="Tanaka N."/>
            <person name="Takashima M."/>
        </authorList>
    </citation>
    <scope>NUCLEOTIDE SEQUENCE</scope>
    <source>
        <strain evidence="2">HIS016</strain>
    </source>
</reference>
<reference evidence="2" key="2">
    <citation type="submission" date="2023-06" db="EMBL/GenBank/DDBJ databases">
        <authorList>
            <person name="Kobayashi Y."/>
            <person name="Kayamori A."/>
            <person name="Aoki K."/>
            <person name="Shiwa Y."/>
            <person name="Fujita N."/>
            <person name="Sugita T."/>
            <person name="Iwasaki W."/>
            <person name="Tanaka N."/>
            <person name="Takashima M."/>
        </authorList>
    </citation>
    <scope>NUCLEOTIDE SEQUENCE</scope>
    <source>
        <strain evidence="2">HIS016</strain>
    </source>
</reference>
<proteinExistence type="predicted"/>
<evidence type="ECO:0000256" key="1">
    <source>
        <dbReference type="SAM" id="SignalP"/>
    </source>
</evidence>
<keyword evidence="1" id="KW-0732">Signal</keyword>
<feature type="signal peptide" evidence="1">
    <location>
        <begin position="1"/>
        <end position="18"/>
    </location>
</feature>